<comment type="similarity">
    <text evidence="1">Belongs to the Rv1128c/1148c/1588c/1702c/1945/3466 family.</text>
</comment>
<proteinExistence type="inferred from homology"/>
<sequence length="409" mass="45126">MVAQLVPTHHPILACAEQICSELAATTDVQPVYLRSDDKRAVLLKLSEAQRRLDELQLRLMAASDDVAADDGARDVAAWLASRTQADPSDLRADQALAAAIDRRWCRVGVGLAAGALSKDHARVIVRGLEDLPATVGPEVLTRAEAQLVEWAGEFRPSELRRLARHILDTVAPEIAEAEEAQRLEREEQHARDKCRLALRPVGDGTTRMSALVPDADAARLRTYLEGFTSPCKHDDAIAGEEDRIPYARKLGQAFCALLEHLDPGRLPHHGGDATSVMVTISLDALRADLGCGEDISASEARRLACTARIMPAVLGGKGEVLDLGRTRRLFTAAQRRAMRLRDKRCRAEGCSIPATWAEAHHLRPWSEGGKTDLADGILLCSWHHHRIHDRRFDHDRLASGDIRSHRRR</sequence>
<evidence type="ECO:0000259" key="3">
    <source>
        <dbReference type="SMART" id="SM00507"/>
    </source>
</evidence>
<dbReference type="Pfam" id="PF02720">
    <property type="entry name" value="DUF222"/>
    <property type="match status" value="1"/>
</dbReference>
<evidence type="ECO:0000313" key="5">
    <source>
        <dbReference type="Proteomes" id="UP000324351"/>
    </source>
</evidence>
<keyword evidence="5" id="KW-1185">Reference proteome</keyword>
<feature type="coiled-coil region" evidence="2">
    <location>
        <begin position="39"/>
        <end position="66"/>
    </location>
</feature>
<dbReference type="InterPro" id="IPR003615">
    <property type="entry name" value="HNH_nuc"/>
</dbReference>
<dbReference type="Proteomes" id="UP000324351">
    <property type="component" value="Unassembled WGS sequence"/>
</dbReference>
<evidence type="ECO:0000256" key="2">
    <source>
        <dbReference type="SAM" id="Coils"/>
    </source>
</evidence>
<protein>
    <submittedName>
        <fullName evidence="4">DUF222 domain-containing protein</fullName>
    </submittedName>
</protein>
<dbReference type="SMART" id="SM00507">
    <property type="entry name" value="HNHc"/>
    <property type="match status" value="1"/>
</dbReference>
<dbReference type="RefSeq" id="WP_149750660.1">
    <property type="nucleotide sequence ID" value="NZ_VUJW01000004.1"/>
</dbReference>
<organism evidence="4 5">
    <name type="scientific">Nocardioides antri</name>
    <dbReference type="NCBI Taxonomy" id="2607659"/>
    <lineage>
        <taxon>Bacteria</taxon>
        <taxon>Bacillati</taxon>
        <taxon>Actinomycetota</taxon>
        <taxon>Actinomycetes</taxon>
        <taxon>Propionibacteriales</taxon>
        <taxon>Nocardioidaceae</taxon>
        <taxon>Nocardioides</taxon>
    </lineage>
</organism>
<accession>A0A5B1M4B5</accession>
<feature type="domain" description="HNH nuclease" evidence="3">
    <location>
        <begin position="334"/>
        <end position="387"/>
    </location>
</feature>
<reference evidence="4 5" key="2">
    <citation type="submission" date="2019-09" db="EMBL/GenBank/DDBJ databases">
        <authorList>
            <person name="Jin C."/>
        </authorList>
    </citation>
    <scope>NUCLEOTIDE SEQUENCE [LARGE SCALE GENOMIC DNA]</scope>
    <source>
        <strain evidence="4 5">BN140041</strain>
    </source>
</reference>
<keyword evidence="2" id="KW-0175">Coiled coil</keyword>
<dbReference type="Pfam" id="PF01844">
    <property type="entry name" value="HNH"/>
    <property type="match status" value="1"/>
</dbReference>
<dbReference type="CDD" id="cd00085">
    <property type="entry name" value="HNHc"/>
    <property type="match status" value="1"/>
</dbReference>
<evidence type="ECO:0000256" key="1">
    <source>
        <dbReference type="ARBA" id="ARBA00023450"/>
    </source>
</evidence>
<comment type="caution">
    <text evidence="4">The sequence shown here is derived from an EMBL/GenBank/DDBJ whole genome shotgun (WGS) entry which is preliminary data.</text>
</comment>
<dbReference type="EMBL" id="VUJW01000004">
    <property type="protein sequence ID" value="KAA1426969.1"/>
    <property type="molecule type" value="Genomic_DNA"/>
</dbReference>
<name>A0A5B1M4B5_9ACTN</name>
<dbReference type="InterPro" id="IPR002711">
    <property type="entry name" value="HNH"/>
</dbReference>
<gene>
    <name evidence="4" type="ORF">F0U47_11685</name>
</gene>
<evidence type="ECO:0000313" key="4">
    <source>
        <dbReference type="EMBL" id="KAA1426969.1"/>
    </source>
</evidence>
<reference evidence="4 5" key="1">
    <citation type="submission" date="2019-09" db="EMBL/GenBank/DDBJ databases">
        <title>Nocardioides panacisoli sp. nov., isolated from the soil of a ginseng field.</title>
        <authorList>
            <person name="Cho C."/>
        </authorList>
    </citation>
    <scope>NUCLEOTIDE SEQUENCE [LARGE SCALE GENOMIC DNA]</scope>
    <source>
        <strain evidence="4 5">BN140041</strain>
    </source>
</reference>
<dbReference type="AlphaFoldDB" id="A0A5B1M4B5"/>
<dbReference type="Gene3D" id="1.10.30.50">
    <property type="match status" value="1"/>
</dbReference>
<dbReference type="InterPro" id="IPR003870">
    <property type="entry name" value="DUF222"/>
</dbReference>